<evidence type="ECO:0000259" key="5">
    <source>
        <dbReference type="PROSITE" id="PS01186"/>
    </source>
</evidence>
<dbReference type="Gene3D" id="2.90.20.10">
    <property type="entry name" value="Plasmodium vivax P25 domain"/>
    <property type="match status" value="2"/>
</dbReference>
<evidence type="ECO:0000256" key="4">
    <source>
        <dbReference type="ARBA" id="ARBA00023180"/>
    </source>
</evidence>
<organism evidence="6 7">
    <name type="scientific">Plasmodium falciparum (isolate 7G8)</name>
    <dbReference type="NCBI Taxonomy" id="57266"/>
    <lineage>
        <taxon>Eukaryota</taxon>
        <taxon>Sar</taxon>
        <taxon>Alveolata</taxon>
        <taxon>Apicomplexa</taxon>
        <taxon>Aconoidasida</taxon>
        <taxon>Haemosporida</taxon>
        <taxon>Plasmodiidae</taxon>
        <taxon>Plasmodium</taxon>
        <taxon>Plasmodium (Laverania)</taxon>
    </lineage>
</organism>
<dbReference type="PROSITE" id="PS01186">
    <property type="entry name" value="EGF_2"/>
    <property type="match status" value="1"/>
</dbReference>
<proteinExistence type="predicted"/>
<evidence type="ECO:0000256" key="2">
    <source>
        <dbReference type="ARBA" id="ARBA00023136"/>
    </source>
</evidence>
<reference evidence="7" key="1">
    <citation type="submission" date="2007-11" db="EMBL/GenBank/DDBJ databases">
        <authorList>
            <consortium name="The Broad Institute Genome Sequencing Platform"/>
            <person name="Volkman S.K."/>
            <person name="Daily J.P."/>
            <person name="Sarr O."/>
            <person name="Ndiaye D."/>
            <person name="Ndir O."/>
            <person name="Mboup S."/>
            <person name="Lukens A."/>
            <person name="Stange-Thomann N."/>
            <person name="Mauceli E."/>
            <person name="Gnerre S."/>
            <person name="Jaffe D."/>
            <person name="Zainoun J."/>
            <person name="Wiegand R.C."/>
            <person name="Birren B."/>
            <person name="Galagan J."/>
            <person name="Lander E."/>
            <person name="Wirth D.F."/>
        </authorList>
    </citation>
    <scope>NUCLEOTIDE SEQUENCE [LARGE SCALE GENOMIC DNA]</scope>
    <source>
        <strain evidence="7">7G8</strain>
    </source>
</reference>
<reference evidence="6 7" key="2">
    <citation type="submission" date="2013-02" db="EMBL/GenBank/DDBJ databases">
        <title>The Genome Sequence of Plasmodium falciparum 7G8.</title>
        <authorList>
            <consortium name="The Broad Institute Genome Sequencing Platform"/>
            <consortium name="The Broad Institute Genome Sequencing Center for Infectious Disease"/>
            <person name="Neafsey D."/>
            <person name="Cheeseman I."/>
            <person name="Volkman S."/>
            <person name="Adams J."/>
            <person name="Walker B."/>
            <person name="Young S.K."/>
            <person name="Zeng Q."/>
            <person name="Gargeya S."/>
            <person name="Fitzgerald M."/>
            <person name="Haas B."/>
            <person name="Abouelleil A."/>
            <person name="Alvarado L."/>
            <person name="Arachchi H.M."/>
            <person name="Berlin A.M."/>
            <person name="Chapman S.B."/>
            <person name="Dewar J."/>
            <person name="Goldberg J."/>
            <person name="Griggs A."/>
            <person name="Gujja S."/>
            <person name="Hansen M."/>
            <person name="Howarth C."/>
            <person name="Imamovic A."/>
            <person name="Larimer J."/>
            <person name="McCowan C."/>
            <person name="Murphy C."/>
            <person name="Neiman D."/>
            <person name="Pearson M."/>
            <person name="Priest M."/>
            <person name="Roberts A."/>
            <person name="Saif S."/>
            <person name="Shea T."/>
            <person name="Sisk P."/>
            <person name="Sykes S."/>
            <person name="Wortman J."/>
            <person name="Nusbaum C."/>
            <person name="Birren B."/>
        </authorList>
    </citation>
    <scope>NUCLEOTIDE SEQUENCE [LARGE SCALE GENOMIC DNA]</scope>
    <source>
        <strain evidence="6 7">7G8</strain>
    </source>
</reference>
<comment type="subcellular location">
    <subcellularLocation>
        <location evidence="1">Membrane</location>
    </subcellularLocation>
</comment>
<feature type="domain" description="EGF-like" evidence="5">
    <location>
        <begin position="717"/>
        <end position="730"/>
    </location>
</feature>
<dbReference type="Proteomes" id="UP000030688">
    <property type="component" value="Unassembled WGS sequence"/>
</dbReference>
<evidence type="ECO:0000313" key="6">
    <source>
        <dbReference type="EMBL" id="EUR79550.1"/>
    </source>
</evidence>
<protein>
    <recommendedName>
        <fullName evidence="5">EGF-like domain-containing protein</fullName>
    </recommendedName>
</protein>
<evidence type="ECO:0000256" key="1">
    <source>
        <dbReference type="ARBA" id="ARBA00004370"/>
    </source>
</evidence>
<keyword evidence="3" id="KW-1015">Disulfide bond</keyword>
<evidence type="ECO:0000313" key="7">
    <source>
        <dbReference type="Proteomes" id="UP000030688"/>
    </source>
</evidence>
<gene>
    <name evidence="6" type="ORF">PFBG_00495</name>
</gene>
<name>W7FDZ9_PLAF8</name>
<sequence length="1102" mass="127750">METPHIFFNRINLNLLNDIIIFTKIIIILIKKTSAIDLIEGIFYEKNEIDKLTFSLDHRVRDNLKTDLILNNNGENDYAYLNKYVYTILNRDSTEKIKTFFSHNKDMKSCDYFISKEYNSSDKTNQICYKKTFCGVVIPNSEEIKTNKITNDKLYCAHFKSTHIIIYYISQPLLLEPHVVYEETFFEKGKNDQINCQGMYISLRSVHVHTHNAILQQETLTYIKNLCDGKNNCKFDFDSIKYENKSLTHYLFFINIQYQCISPLNLQENEMCDVYNDDTHKATCKYGFNKIELLKNVCEENYRCTQDICSVNQFCDGENETCTCKTSLLPSAKNNCEYNDLCTVLNCPENSTCEQIGNGKKAECKCENGKYYHNNKCYTKNDLELAIKIEPHKKEKFYKNNLYQGKALKPEYIFMQCENGFSIEVINAYVSCYRVSFNLNKLKYVTESLKKMCDGKTKCAYGNTIDPIDDLNHHNICNNFNTIFKYDYLCVFNNQNITSDKNSHLHSNIPSLYNSSILPDINKSKFHLISRNSRTNQYPHNNISMLEIQNEISSHNSNQFSTDPHTNSNNINNMNIKKVEIFRSRFSSKLQCQGGKINIDKAILKGGEGCNDLLLTNSLKSYCNDLSECDIGLIYHFDTYCINDQYLFVSYSCSNLCNKCHNNSTCYGNRFNYDCFCDNPYISKYGNKLCERPNDCESVLCSQNQVCQILPNDKLICQCEEGYKNVKGKCVPDNKCDLSCPSNKVCVIENGKQTCKCSERFVLENGVCICANDYKMEDGINCIAKNKCKRKEYENICTNPNEMCAYNEETDIVKCECKEHYYRSSRGECILNDYCKDINCKENEECSIVNFKPECVCKENLKKNNKGECIYENSCLINEGNCPKDSKCIYREYKPHECVCNKQGHVAVNGKCVLEDKCVHNKKCSENSICVNVMNKEPICVCTYNYYKKDGVCLIQNPCLKDNGGCSRNSECTFKYSKINCTCKENYKNKDDSCVPNTNEYDESFTFQYNDDASIILGACGMIEFSYIYNQIIWKINNSKESYVFYYDYPTAGNIEVQIKNEIFHTIIYLKKKIGNSVIYDDFQVDHQTCIYENVFYYSNQN</sequence>
<dbReference type="GO" id="GO:0016020">
    <property type="term" value="C:membrane"/>
    <property type="evidence" value="ECO:0007669"/>
    <property type="project" value="UniProtKB-SubCell"/>
</dbReference>
<keyword evidence="2" id="KW-0472">Membrane</keyword>
<dbReference type="SMART" id="SM00181">
    <property type="entry name" value="EGF"/>
    <property type="match status" value="9"/>
</dbReference>
<accession>W7FDZ9</accession>
<dbReference type="InterPro" id="IPR000742">
    <property type="entry name" value="EGF"/>
</dbReference>
<dbReference type="AlphaFoldDB" id="W7FDZ9"/>
<evidence type="ECO:0000256" key="3">
    <source>
        <dbReference type="ARBA" id="ARBA00023157"/>
    </source>
</evidence>
<dbReference type="EMBL" id="KE123585">
    <property type="protein sequence ID" value="EUR79550.1"/>
    <property type="molecule type" value="Genomic_DNA"/>
</dbReference>
<dbReference type="PANTHER" id="PTHR24038">
    <property type="entry name" value="STABILIN"/>
    <property type="match status" value="1"/>
</dbReference>
<dbReference type="OrthoDB" id="4405280at2759"/>
<dbReference type="PANTHER" id="PTHR24038:SF11">
    <property type="entry name" value="INTEGRIN BETA-LIKE PROTEIN E"/>
    <property type="match status" value="1"/>
</dbReference>
<keyword evidence="4" id="KW-0325">Glycoprotein</keyword>